<dbReference type="Gene3D" id="3.10.180.10">
    <property type="entry name" value="2,3-Dihydroxybiphenyl 1,2-Dioxygenase, domain 1"/>
    <property type="match status" value="1"/>
</dbReference>
<sequence length="131" mass="14303">MIAIDHIELAVSDVEASERFYLAALGHLGLERIIDIPPERTRTATRRVGLGSAGYPSLWLHGGERVGEGTHLAFAAENREAVDQFHRAALAAGGRDHGPSGIRRHYHDGYYAAYVTDPDGINLEVVFQARA</sequence>
<dbReference type="InterPro" id="IPR037523">
    <property type="entry name" value="VOC_core"/>
</dbReference>
<dbReference type="EMBL" id="QFPO01000003">
    <property type="protein sequence ID" value="PZQ18358.1"/>
    <property type="molecule type" value="Genomic_DNA"/>
</dbReference>
<gene>
    <name evidence="2" type="ORF">DI564_03355</name>
</gene>
<feature type="domain" description="VOC" evidence="1">
    <location>
        <begin position="3"/>
        <end position="128"/>
    </location>
</feature>
<evidence type="ECO:0000259" key="1">
    <source>
        <dbReference type="PROSITE" id="PS51819"/>
    </source>
</evidence>
<keyword evidence="2" id="KW-0560">Oxidoreductase</keyword>
<protein>
    <submittedName>
        <fullName evidence="2">Glyoxalase/bleomycin resistance/extradiol dioxygenase family protein</fullName>
    </submittedName>
</protein>
<dbReference type="PANTHER" id="PTHR35006:SF2">
    <property type="entry name" value="GLYOXALASE FAMILY PROTEIN (AFU_ORTHOLOGUE AFUA_5G14830)"/>
    <property type="match status" value="1"/>
</dbReference>
<dbReference type="InterPro" id="IPR004360">
    <property type="entry name" value="Glyas_Fos-R_dOase_dom"/>
</dbReference>
<dbReference type="CDD" id="cd07262">
    <property type="entry name" value="VOC_like"/>
    <property type="match status" value="1"/>
</dbReference>
<keyword evidence="2" id="KW-0223">Dioxygenase</keyword>
<dbReference type="PANTHER" id="PTHR35006">
    <property type="entry name" value="GLYOXALASE FAMILY PROTEIN (AFU_ORTHOLOGUE AFUA_5G14830)"/>
    <property type="match status" value="1"/>
</dbReference>
<name>A0A2W5KSC4_9GAMM</name>
<evidence type="ECO:0000313" key="3">
    <source>
        <dbReference type="Proteomes" id="UP000249046"/>
    </source>
</evidence>
<dbReference type="GO" id="GO:0051213">
    <property type="term" value="F:dioxygenase activity"/>
    <property type="evidence" value="ECO:0007669"/>
    <property type="project" value="UniProtKB-KW"/>
</dbReference>
<dbReference type="Proteomes" id="UP000249046">
    <property type="component" value="Unassembled WGS sequence"/>
</dbReference>
<dbReference type="SUPFAM" id="SSF54593">
    <property type="entry name" value="Glyoxalase/Bleomycin resistance protein/Dihydroxybiphenyl dioxygenase"/>
    <property type="match status" value="1"/>
</dbReference>
<proteinExistence type="predicted"/>
<reference evidence="2 3" key="1">
    <citation type="submission" date="2017-08" db="EMBL/GenBank/DDBJ databases">
        <title>Infants hospitalized years apart are colonized by the same room-sourced microbial strains.</title>
        <authorList>
            <person name="Brooks B."/>
            <person name="Olm M.R."/>
            <person name="Firek B.A."/>
            <person name="Baker R."/>
            <person name="Thomas B.C."/>
            <person name="Morowitz M.J."/>
            <person name="Banfield J.F."/>
        </authorList>
    </citation>
    <scope>NUCLEOTIDE SEQUENCE [LARGE SCALE GENOMIC DNA]</scope>
    <source>
        <strain evidence="2">S2_005_003_R2_42</strain>
    </source>
</reference>
<organism evidence="2 3">
    <name type="scientific">Rhodanobacter denitrificans</name>
    <dbReference type="NCBI Taxonomy" id="666685"/>
    <lineage>
        <taxon>Bacteria</taxon>
        <taxon>Pseudomonadati</taxon>
        <taxon>Pseudomonadota</taxon>
        <taxon>Gammaproteobacteria</taxon>
        <taxon>Lysobacterales</taxon>
        <taxon>Rhodanobacteraceae</taxon>
        <taxon>Rhodanobacter</taxon>
    </lineage>
</organism>
<evidence type="ECO:0000313" key="2">
    <source>
        <dbReference type="EMBL" id="PZQ18358.1"/>
    </source>
</evidence>
<dbReference type="AlphaFoldDB" id="A0A2W5KSC4"/>
<dbReference type="Pfam" id="PF00903">
    <property type="entry name" value="Glyoxalase"/>
    <property type="match status" value="1"/>
</dbReference>
<dbReference type="InterPro" id="IPR029068">
    <property type="entry name" value="Glyas_Bleomycin-R_OHBP_Dase"/>
</dbReference>
<accession>A0A2W5KSC4</accession>
<comment type="caution">
    <text evidence="2">The sequence shown here is derived from an EMBL/GenBank/DDBJ whole genome shotgun (WGS) entry which is preliminary data.</text>
</comment>
<dbReference type="PROSITE" id="PS51819">
    <property type="entry name" value="VOC"/>
    <property type="match status" value="1"/>
</dbReference>